<organism evidence="2 4">
    <name type="scientific">Paenibacillus barcinonensis</name>
    <dbReference type="NCBI Taxonomy" id="198119"/>
    <lineage>
        <taxon>Bacteria</taxon>
        <taxon>Bacillati</taxon>
        <taxon>Bacillota</taxon>
        <taxon>Bacilli</taxon>
        <taxon>Bacillales</taxon>
        <taxon>Paenibacillaceae</taxon>
        <taxon>Paenibacillus</taxon>
    </lineage>
</organism>
<evidence type="ECO:0000256" key="1">
    <source>
        <dbReference type="SAM" id="Phobius"/>
    </source>
</evidence>
<reference evidence="3 5" key="2">
    <citation type="submission" date="2020-06" db="EMBL/GenBank/DDBJ databases">
        <title>Complete genome of Paenibacillus barcinonensis KACC11450.</title>
        <authorList>
            <person name="Kim M."/>
            <person name="Park Y.-J."/>
            <person name="Shin J.-H."/>
        </authorList>
    </citation>
    <scope>NUCLEOTIDE SEQUENCE [LARGE SCALE GENOMIC DNA]</scope>
    <source>
        <strain evidence="3 5">KACC11450</strain>
    </source>
</reference>
<keyword evidence="1" id="KW-0812">Transmembrane</keyword>
<dbReference type="EMBL" id="QJSW01000005">
    <property type="protein sequence ID" value="PYE49841.1"/>
    <property type="molecule type" value="Genomic_DNA"/>
</dbReference>
<feature type="transmembrane region" description="Helical" evidence="1">
    <location>
        <begin position="107"/>
        <end position="129"/>
    </location>
</feature>
<dbReference type="Proteomes" id="UP000247790">
    <property type="component" value="Unassembled WGS sequence"/>
</dbReference>
<gene>
    <name evidence="2" type="ORF">DFQ00_105345</name>
    <name evidence="3" type="ORF">HUB98_09120</name>
</gene>
<evidence type="ECO:0000313" key="2">
    <source>
        <dbReference type="EMBL" id="PYE49841.1"/>
    </source>
</evidence>
<dbReference type="RefSeq" id="WP_110896511.1">
    <property type="nucleotide sequence ID" value="NZ_CP054614.1"/>
</dbReference>
<protein>
    <submittedName>
        <fullName evidence="2">Uncharacterized protein</fullName>
    </submittedName>
</protein>
<keyword evidence="1" id="KW-1133">Transmembrane helix</keyword>
<sequence length="182" mass="20727">MFRKKKQNDRFSEIIEAIKYLEATSKSVKDFPESIEKEIKKKFHVMSRSQLLIVQSELIATIESDKKVITSSPIIVASLAFALPLYITGLKDLLKEVSKTTSEVINSYIQVGGSVILSIIPLMFVLSILKNLKRSSSSSGHLFFLEKLVGQLIAERDIWDEAHKLAHIEYSSLLKNKQRRYI</sequence>
<keyword evidence="1" id="KW-0472">Membrane</keyword>
<feature type="transmembrane region" description="Helical" evidence="1">
    <location>
        <begin position="68"/>
        <end position="87"/>
    </location>
</feature>
<name>A0A2V4VAI2_PAEBA</name>
<proteinExistence type="predicted"/>
<reference evidence="2 4" key="1">
    <citation type="submission" date="2018-06" db="EMBL/GenBank/DDBJ databases">
        <title>Genomic Encyclopedia of Type Strains, Phase III (KMG-III): the genomes of soil and plant-associated and newly described type strains.</title>
        <authorList>
            <person name="Whitman W."/>
        </authorList>
    </citation>
    <scope>NUCLEOTIDE SEQUENCE [LARGE SCALE GENOMIC DNA]</scope>
    <source>
        <strain evidence="2 4">CECT 7022</strain>
    </source>
</reference>
<dbReference type="Proteomes" id="UP000509327">
    <property type="component" value="Chromosome"/>
</dbReference>
<accession>A0A2V4VAI2</accession>
<evidence type="ECO:0000313" key="3">
    <source>
        <dbReference type="EMBL" id="QKS56484.1"/>
    </source>
</evidence>
<keyword evidence="5" id="KW-1185">Reference proteome</keyword>
<dbReference type="AlphaFoldDB" id="A0A2V4VAI2"/>
<evidence type="ECO:0000313" key="4">
    <source>
        <dbReference type="Proteomes" id="UP000247790"/>
    </source>
</evidence>
<dbReference type="EMBL" id="CP054614">
    <property type="protein sequence ID" value="QKS56484.1"/>
    <property type="molecule type" value="Genomic_DNA"/>
</dbReference>
<evidence type="ECO:0000313" key="5">
    <source>
        <dbReference type="Proteomes" id="UP000509327"/>
    </source>
</evidence>